<evidence type="ECO:0000313" key="9">
    <source>
        <dbReference type="EMBL" id="REG35797.1"/>
    </source>
</evidence>
<dbReference type="Gene3D" id="2.102.10.10">
    <property type="entry name" value="Rieske [2Fe-2S] iron-sulphur domain"/>
    <property type="match status" value="1"/>
</dbReference>
<comment type="similarity">
    <text evidence="6">Belongs to the bacterial ring-hydroxylating dioxygenase ferredoxin component family.</text>
</comment>
<dbReference type="GO" id="GO:0051537">
    <property type="term" value="F:2 iron, 2 sulfur cluster binding"/>
    <property type="evidence" value="ECO:0007669"/>
    <property type="project" value="UniProtKB-KW"/>
</dbReference>
<gene>
    <name evidence="8" type="ORF">AA314_06722</name>
    <name evidence="9" type="ORF">ATI61_102165</name>
</gene>
<dbReference type="PANTHER" id="PTHR21496:SF0">
    <property type="entry name" value="RIESKE DOMAIN-CONTAINING PROTEIN"/>
    <property type="match status" value="1"/>
</dbReference>
<accession>A0AAC8QCU0</accession>
<comment type="cofactor">
    <cofactor evidence="5">
        <name>[2Fe-2S] cluster</name>
        <dbReference type="ChEBI" id="CHEBI:190135"/>
    </cofactor>
</comment>
<proteinExistence type="inferred from homology"/>
<evidence type="ECO:0000313" key="11">
    <source>
        <dbReference type="Proteomes" id="UP000256345"/>
    </source>
</evidence>
<evidence type="ECO:0000256" key="1">
    <source>
        <dbReference type="ARBA" id="ARBA00022714"/>
    </source>
</evidence>
<evidence type="ECO:0000313" key="8">
    <source>
        <dbReference type="EMBL" id="AKJ05096.1"/>
    </source>
</evidence>
<dbReference type="EMBL" id="QUMU01000002">
    <property type="protein sequence ID" value="REG35797.1"/>
    <property type="molecule type" value="Genomic_DNA"/>
</dbReference>
<keyword evidence="11" id="KW-1185">Reference proteome</keyword>
<dbReference type="GO" id="GO:0046872">
    <property type="term" value="F:metal ion binding"/>
    <property type="evidence" value="ECO:0007669"/>
    <property type="project" value="UniProtKB-KW"/>
</dbReference>
<evidence type="ECO:0000256" key="5">
    <source>
        <dbReference type="ARBA" id="ARBA00034078"/>
    </source>
</evidence>
<evidence type="ECO:0000256" key="3">
    <source>
        <dbReference type="ARBA" id="ARBA00023004"/>
    </source>
</evidence>
<evidence type="ECO:0000256" key="4">
    <source>
        <dbReference type="ARBA" id="ARBA00023014"/>
    </source>
</evidence>
<dbReference type="Proteomes" id="UP000035579">
    <property type="component" value="Chromosome"/>
</dbReference>
<evidence type="ECO:0000256" key="2">
    <source>
        <dbReference type="ARBA" id="ARBA00022723"/>
    </source>
</evidence>
<dbReference type="PROSITE" id="PS51296">
    <property type="entry name" value="RIESKE"/>
    <property type="match status" value="1"/>
</dbReference>
<dbReference type="EMBL" id="CP011509">
    <property type="protein sequence ID" value="AKJ05096.1"/>
    <property type="molecule type" value="Genomic_DNA"/>
</dbReference>
<evidence type="ECO:0000313" key="10">
    <source>
        <dbReference type="Proteomes" id="UP000035579"/>
    </source>
</evidence>
<feature type="domain" description="Rieske" evidence="7">
    <location>
        <begin position="10"/>
        <end position="104"/>
    </location>
</feature>
<reference evidence="8 10" key="1">
    <citation type="submission" date="2015-05" db="EMBL/GenBank/DDBJ databases">
        <title>Genome assembly of Archangium gephyra DSM 2261.</title>
        <authorList>
            <person name="Sharma G."/>
            <person name="Subramanian S."/>
        </authorList>
    </citation>
    <scope>NUCLEOTIDE SEQUENCE [LARGE SCALE GENOMIC DNA]</scope>
    <source>
        <strain evidence="8 10">DSM 2261</strain>
    </source>
</reference>
<evidence type="ECO:0000256" key="6">
    <source>
        <dbReference type="ARBA" id="ARBA00038001"/>
    </source>
</evidence>
<keyword evidence="2" id="KW-0479">Metal-binding</keyword>
<dbReference type="InterPro" id="IPR036922">
    <property type="entry name" value="Rieske_2Fe-2S_sf"/>
</dbReference>
<keyword evidence="3" id="KW-0408">Iron</keyword>
<reference evidence="9 11" key="2">
    <citation type="submission" date="2018-08" db="EMBL/GenBank/DDBJ databases">
        <title>Genomic Encyclopedia of Archaeal and Bacterial Type Strains, Phase II (KMG-II): from individual species to whole genera.</title>
        <authorList>
            <person name="Goeker M."/>
        </authorList>
    </citation>
    <scope>NUCLEOTIDE SEQUENCE [LARGE SCALE GENOMIC DNA]</scope>
    <source>
        <strain evidence="9 11">DSM 2261</strain>
    </source>
</reference>
<dbReference type="RefSeq" id="WP_047858722.1">
    <property type="nucleotide sequence ID" value="NZ_CP011509.1"/>
</dbReference>
<organism evidence="8 10">
    <name type="scientific">Archangium gephyra</name>
    <dbReference type="NCBI Taxonomy" id="48"/>
    <lineage>
        <taxon>Bacteria</taxon>
        <taxon>Pseudomonadati</taxon>
        <taxon>Myxococcota</taxon>
        <taxon>Myxococcia</taxon>
        <taxon>Myxococcales</taxon>
        <taxon>Cystobacterineae</taxon>
        <taxon>Archangiaceae</taxon>
        <taxon>Archangium</taxon>
    </lineage>
</organism>
<dbReference type="Pfam" id="PF00355">
    <property type="entry name" value="Rieske"/>
    <property type="match status" value="1"/>
</dbReference>
<evidence type="ECO:0000259" key="7">
    <source>
        <dbReference type="PROSITE" id="PS51296"/>
    </source>
</evidence>
<dbReference type="AlphaFoldDB" id="A0AAC8QCU0"/>
<keyword evidence="1" id="KW-0001">2Fe-2S</keyword>
<dbReference type="KEGG" id="age:AA314_06722"/>
<protein>
    <submittedName>
        <fullName evidence="9">Nitrite reductase (NADH) small subunit</fullName>
    </submittedName>
    <submittedName>
        <fullName evidence="8">Nitrite reductase [NAD(P)H] small subunit</fullName>
    </submittedName>
</protein>
<sequence>MDGQGEEHFIPVARLSDLDERGRAVVRVGEEWVALVQVEGRLHAVQQACPHRGGPLSEGDQDGCLLYCPLHAWAFDVRTGDSPTHPGARVRIYAVRVIGDEIQVAASGRLPVP</sequence>
<dbReference type="PANTHER" id="PTHR21496">
    <property type="entry name" value="FERREDOXIN-RELATED"/>
    <property type="match status" value="1"/>
</dbReference>
<dbReference type="SUPFAM" id="SSF50022">
    <property type="entry name" value="ISP domain"/>
    <property type="match status" value="1"/>
</dbReference>
<dbReference type="InterPro" id="IPR017941">
    <property type="entry name" value="Rieske_2Fe-2S"/>
</dbReference>
<dbReference type="Proteomes" id="UP000256345">
    <property type="component" value="Unassembled WGS sequence"/>
</dbReference>
<keyword evidence="4" id="KW-0411">Iron-sulfur</keyword>
<name>A0AAC8QCU0_9BACT</name>